<dbReference type="Gene3D" id="2.30.40.10">
    <property type="entry name" value="Urease, subunit C, domain 1"/>
    <property type="match status" value="1"/>
</dbReference>
<dbReference type="InterPro" id="IPR011059">
    <property type="entry name" value="Metal-dep_hydrolase_composite"/>
</dbReference>
<evidence type="ECO:0000259" key="6">
    <source>
        <dbReference type="Pfam" id="PF13382"/>
    </source>
</evidence>
<sequence>MNEHRYRWRNRQLREHVAVVDGHVLPTIVLTNATYLNVYMKRWMQAHIWIYEDRIVYVGDKLPEQNDTTEFVDCSDQYLVPGYIEPHVHPFQLYNPHRFAQYASQTGTTTLINDNLVLLFLLETKKAFSLLEDLNDLPVSLYWWSRFDSQSALQDEDTFIKEEQVLSWLEHDAVLQGGELTSWPSVLKDDDRVLHWMQETKRARKPVEGHFPGASVKTLTKMKLLGTDGDHEAMTGEEVFNRLSLGYNVALRYSSIRPDLPQIIKEMNELGIDHYDQIMMTTDGSTPSFYEQGIMDRCIEIALENGISEVEAYRMASFNAAKYFGMEHRIGSIGPGRVAHINFLNAKDEPTPHSVIAKGKWVKRDGQSIDEADTFDWSQHEMGPLELDWEMDDKDFQFSLPLGLEMVNDVILKPYPVQVELASNEVSTEDEAFLMLVDRDGKWKVNSMLKGFTTSLGALVSSYSNTGDLVLIGKRKQDMKLAFQRMKELGGGIVLAHDGEIIFELPLHIAGMMSEKPMDQLIEKEKELKKLLSEHGFPFDDPVYTLLFLSSTHLPFIRITPKGIMDVKKKEVLFPAIMR</sequence>
<dbReference type="EC" id="3.5.4.2" evidence="2"/>
<comment type="catalytic activity">
    <reaction evidence="4">
        <text>adenine + H2O + H(+) = hypoxanthine + NH4(+)</text>
        <dbReference type="Rhea" id="RHEA:23688"/>
        <dbReference type="ChEBI" id="CHEBI:15377"/>
        <dbReference type="ChEBI" id="CHEBI:15378"/>
        <dbReference type="ChEBI" id="CHEBI:16708"/>
        <dbReference type="ChEBI" id="CHEBI:17368"/>
        <dbReference type="ChEBI" id="CHEBI:28938"/>
        <dbReference type="EC" id="3.5.4.2"/>
    </reaction>
</comment>
<evidence type="ECO:0000259" key="5">
    <source>
        <dbReference type="Pfam" id="PF01979"/>
    </source>
</evidence>
<feature type="domain" description="Adenine deaminase C-terminal" evidence="6">
    <location>
        <begin position="418"/>
        <end position="570"/>
    </location>
</feature>
<evidence type="ECO:0000256" key="4">
    <source>
        <dbReference type="ARBA" id="ARBA00047720"/>
    </source>
</evidence>
<evidence type="ECO:0000256" key="1">
    <source>
        <dbReference type="ARBA" id="ARBA00006773"/>
    </source>
</evidence>
<dbReference type="RefSeq" id="WP_160910388.1">
    <property type="nucleotide sequence ID" value="NZ_WMEQ01000028.1"/>
</dbReference>
<gene>
    <name evidence="7" type="ORF">GLW05_21260</name>
</gene>
<comment type="similarity">
    <text evidence="1">Belongs to the metallo-dependent hydrolases superfamily. Adenine deaminase family.</text>
</comment>
<dbReference type="AlphaFoldDB" id="A0A6I5A7H3"/>
<accession>A0A6I5A7H3</accession>
<organism evidence="7 8">
    <name type="scientific">Pontibacillus yanchengensis</name>
    <dbReference type="NCBI Taxonomy" id="462910"/>
    <lineage>
        <taxon>Bacteria</taxon>
        <taxon>Bacillati</taxon>
        <taxon>Bacillota</taxon>
        <taxon>Bacilli</taxon>
        <taxon>Bacillales</taxon>
        <taxon>Bacillaceae</taxon>
        <taxon>Pontibacillus</taxon>
    </lineage>
</organism>
<comment type="caution">
    <text evidence="7">The sequence shown here is derived from an EMBL/GenBank/DDBJ whole genome shotgun (WGS) entry which is preliminary data.</text>
</comment>
<dbReference type="Proteomes" id="UP000468638">
    <property type="component" value="Unassembled WGS sequence"/>
</dbReference>
<dbReference type="PANTHER" id="PTHR11113">
    <property type="entry name" value="N-ACETYLGLUCOSAMINE-6-PHOSPHATE DEACETYLASE"/>
    <property type="match status" value="1"/>
</dbReference>
<dbReference type="InterPro" id="IPR026912">
    <property type="entry name" value="Adenine_deam_C"/>
</dbReference>
<dbReference type="EMBL" id="WMEQ01000028">
    <property type="protein sequence ID" value="MYL36102.1"/>
    <property type="molecule type" value="Genomic_DNA"/>
</dbReference>
<dbReference type="Pfam" id="PF13382">
    <property type="entry name" value="Adenine_deam_C"/>
    <property type="match status" value="1"/>
</dbReference>
<protein>
    <recommendedName>
        <fullName evidence="2">adenine deaminase</fullName>
        <ecNumber evidence="2">3.5.4.2</ecNumber>
    </recommendedName>
</protein>
<dbReference type="GO" id="GO:0000034">
    <property type="term" value="F:adenine deaminase activity"/>
    <property type="evidence" value="ECO:0007669"/>
    <property type="project" value="UniProtKB-EC"/>
</dbReference>
<name>A0A6I5A7H3_9BACI</name>
<feature type="domain" description="Amidohydrolase-related" evidence="5">
    <location>
        <begin position="78"/>
        <end position="362"/>
    </location>
</feature>
<dbReference type="Gene3D" id="3.20.20.140">
    <property type="entry name" value="Metal-dependent hydrolases"/>
    <property type="match status" value="1"/>
</dbReference>
<dbReference type="Pfam" id="PF01979">
    <property type="entry name" value="Amidohydro_1"/>
    <property type="match status" value="1"/>
</dbReference>
<dbReference type="OrthoDB" id="9775607at2"/>
<reference evidence="7 8" key="1">
    <citation type="submission" date="2019-11" db="EMBL/GenBank/DDBJ databases">
        <title>Genome sequences of 17 halophilic strains isolated from different environments.</title>
        <authorList>
            <person name="Furrow R.E."/>
        </authorList>
    </citation>
    <scope>NUCLEOTIDE SEQUENCE [LARGE SCALE GENOMIC DNA]</scope>
    <source>
        <strain evidence="7 8">22514_16_FS</strain>
    </source>
</reference>
<dbReference type="SUPFAM" id="SSF51556">
    <property type="entry name" value="Metallo-dependent hydrolases"/>
    <property type="match status" value="1"/>
</dbReference>
<evidence type="ECO:0000256" key="3">
    <source>
        <dbReference type="ARBA" id="ARBA00022801"/>
    </source>
</evidence>
<proteinExistence type="inferred from homology"/>
<dbReference type="InterPro" id="IPR006680">
    <property type="entry name" value="Amidohydro-rel"/>
</dbReference>
<dbReference type="SUPFAM" id="SSF51338">
    <property type="entry name" value="Composite domain of metallo-dependent hydrolases"/>
    <property type="match status" value="1"/>
</dbReference>
<dbReference type="PANTHER" id="PTHR11113:SF6">
    <property type="entry name" value="ADENINE DEAMINASE YERA-RELATED"/>
    <property type="match status" value="1"/>
</dbReference>
<dbReference type="InterPro" id="IPR032466">
    <property type="entry name" value="Metal_Hydrolase"/>
</dbReference>
<evidence type="ECO:0000313" key="7">
    <source>
        <dbReference type="EMBL" id="MYL36102.1"/>
    </source>
</evidence>
<evidence type="ECO:0000313" key="8">
    <source>
        <dbReference type="Proteomes" id="UP000468638"/>
    </source>
</evidence>
<keyword evidence="3 7" id="KW-0378">Hydrolase</keyword>
<evidence type="ECO:0000256" key="2">
    <source>
        <dbReference type="ARBA" id="ARBA00012782"/>
    </source>
</evidence>